<evidence type="ECO:0000256" key="1">
    <source>
        <dbReference type="SAM" id="MobiDB-lite"/>
    </source>
</evidence>
<protein>
    <submittedName>
        <fullName evidence="3">Uncharacterized protein</fullName>
    </submittedName>
</protein>
<feature type="compositionally biased region" description="Basic and acidic residues" evidence="1">
    <location>
        <begin position="146"/>
        <end position="161"/>
    </location>
</feature>
<name>A0AAU9MKU6_9ASTR</name>
<sequence length="229" mass="25575">MVRNIPTSKTPTNNPLLSRSFIFAFILSTITIISLLCAKKKKKRAPPLNNPARKISENTKLLVSTTNKRTSEVAHVKTEDKTGNPPPLEPPTPQQKELPPPPRLASIRASSYHVGPSSNTSHGAKLTSSMSMRLSGRLKGLKKGSKKENDNGKDKEYDTDKLQREDSVWKKRIILGEKCRVPDEDEDDIIYDEHGMRITTFHGKQSGLSISRQSSDASQNVIHIQNQNR</sequence>
<proteinExistence type="predicted"/>
<comment type="caution">
    <text evidence="3">The sequence shown here is derived from an EMBL/GenBank/DDBJ whole genome shotgun (WGS) entry which is preliminary data.</text>
</comment>
<keyword evidence="2" id="KW-0812">Transmembrane</keyword>
<feature type="compositionally biased region" description="Pro residues" evidence="1">
    <location>
        <begin position="84"/>
        <end position="103"/>
    </location>
</feature>
<feature type="compositionally biased region" description="Basic and acidic residues" evidence="1">
    <location>
        <begin position="69"/>
        <end position="82"/>
    </location>
</feature>
<gene>
    <name evidence="3" type="ORF">LVIROSA_LOCUS14673</name>
</gene>
<feature type="region of interest" description="Disordered" evidence="1">
    <location>
        <begin position="41"/>
        <end position="107"/>
    </location>
</feature>
<keyword evidence="4" id="KW-1185">Reference proteome</keyword>
<keyword evidence="2" id="KW-0472">Membrane</keyword>
<dbReference type="AlphaFoldDB" id="A0AAU9MKU6"/>
<accession>A0AAU9MKU6</accession>
<evidence type="ECO:0000313" key="4">
    <source>
        <dbReference type="Proteomes" id="UP001157418"/>
    </source>
</evidence>
<dbReference type="Proteomes" id="UP001157418">
    <property type="component" value="Unassembled WGS sequence"/>
</dbReference>
<feature type="region of interest" description="Disordered" evidence="1">
    <location>
        <begin position="137"/>
        <end position="161"/>
    </location>
</feature>
<evidence type="ECO:0000313" key="3">
    <source>
        <dbReference type="EMBL" id="CAH1427686.1"/>
    </source>
</evidence>
<reference evidence="3 4" key="1">
    <citation type="submission" date="2022-01" db="EMBL/GenBank/DDBJ databases">
        <authorList>
            <person name="Xiong W."/>
            <person name="Schranz E."/>
        </authorList>
    </citation>
    <scope>NUCLEOTIDE SEQUENCE [LARGE SCALE GENOMIC DNA]</scope>
</reference>
<dbReference type="PANTHER" id="PTHR36801:SF3">
    <property type="entry name" value="OS06G0150300 PROTEIN"/>
    <property type="match status" value="1"/>
</dbReference>
<evidence type="ECO:0000256" key="2">
    <source>
        <dbReference type="SAM" id="Phobius"/>
    </source>
</evidence>
<dbReference type="PANTHER" id="PTHR36801">
    <property type="entry name" value="OS06G0150200 PROTEIN"/>
    <property type="match status" value="1"/>
</dbReference>
<keyword evidence="2" id="KW-1133">Transmembrane helix</keyword>
<dbReference type="EMBL" id="CAKMRJ010002223">
    <property type="protein sequence ID" value="CAH1427686.1"/>
    <property type="molecule type" value="Genomic_DNA"/>
</dbReference>
<feature type="region of interest" description="Disordered" evidence="1">
    <location>
        <begin position="205"/>
        <end position="229"/>
    </location>
</feature>
<feature type="transmembrane region" description="Helical" evidence="2">
    <location>
        <begin position="20"/>
        <end position="38"/>
    </location>
</feature>
<feature type="compositionally biased region" description="Polar residues" evidence="1">
    <location>
        <begin position="58"/>
        <end position="68"/>
    </location>
</feature>
<organism evidence="3 4">
    <name type="scientific">Lactuca virosa</name>
    <dbReference type="NCBI Taxonomy" id="75947"/>
    <lineage>
        <taxon>Eukaryota</taxon>
        <taxon>Viridiplantae</taxon>
        <taxon>Streptophyta</taxon>
        <taxon>Embryophyta</taxon>
        <taxon>Tracheophyta</taxon>
        <taxon>Spermatophyta</taxon>
        <taxon>Magnoliopsida</taxon>
        <taxon>eudicotyledons</taxon>
        <taxon>Gunneridae</taxon>
        <taxon>Pentapetalae</taxon>
        <taxon>asterids</taxon>
        <taxon>campanulids</taxon>
        <taxon>Asterales</taxon>
        <taxon>Asteraceae</taxon>
        <taxon>Cichorioideae</taxon>
        <taxon>Cichorieae</taxon>
        <taxon>Lactucinae</taxon>
        <taxon>Lactuca</taxon>
    </lineage>
</organism>